<dbReference type="PROSITE" id="PS51257">
    <property type="entry name" value="PROKAR_LIPOPROTEIN"/>
    <property type="match status" value="1"/>
</dbReference>
<dbReference type="Pfam" id="PF22725">
    <property type="entry name" value="GFO_IDH_MocA_C3"/>
    <property type="match status" value="1"/>
</dbReference>
<feature type="domain" description="GFO/IDH/MocA-like oxidoreductase" evidence="4">
    <location>
        <begin position="174"/>
        <end position="293"/>
    </location>
</feature>
<keyword evidence="1" id="KW-0560">Oxidoreductase</keyword>
<evidence type="ECO:0000313" key="6">
    <source>
        <dbReference type="Proteomes" id="UP000281985"/>
    </source>
</evidence>
<dbReference type="RefSeq" id="WP_121918572.1">
    <property type="nucleotide sequence ID" value="NZ_REFV01000020.1"/>
</dbReference>
<evidence type="ECO:0000259" key="4">
    <source>
        <dbReference type="Pfam" id="PF22725"/>
    </source>
</evidence>
<evidence type="ECO:0000256" key="1">
    <source>
        <dbReference type="ARBA" id="ARBA00023002"/>
    </source>
</evidence>
<dbReference type="OrthoDB" id="9795543at2"/>
<dbReference type="Gene3D" id="3.30.360.10">
    <property type="entry name" value="Dihydrodipicolinate Reductase, domain 2"/>
    <property type="match status" value="1"/>
</dbReference>
<dbReference type="SUPFAM" id="SSF51735">
    <property type="entry name" value="NAD(P)-binding Rossmann-fold domains"/>
    <property type="match status" value="1"/>
</dbReference>
<dbReference type="Pfam" id="PF01408">
    <property type="entry name" value="GFO_IDH_MocA"/>
    <property type="match status" value="1"/>
</dbReference>
<evidence type="ECO:0000259" key="3">
    <source>
        <dbReference type="Pfam" id="PF01408"/>
    </source>
</evidence>
<name>A0A3M0FUM3_9FLAO</name>
<dbReference type="InterPro" id="IPR006311">
    <property type="entry name" value="TAT_signal"/>
</dbReference>
<gene>
    <name evidence="5" type="ORF">EAX61_15225</name>
</gene>
<dbReference type="Gene3D" id="3.40.50.720">
    <property type="entry name" value="NAD(P)-binding Rossmann-like Domain"/>
    <property type="match status" value="1"/>
</dbReference>
<proteinExistence type="predicted"/>
<feature type="signal peptide" evidence="2">
    <location>
        <begin position="1"/>
        <end position="31"/>
    </location>
</feature>
<feature type="domain" description="Gfo/Idh/MocA-like oxidoreductase N-terminal" evidence="3">
    <location>
        <begin position="41"/>
        <end position="164"/>
    </location>
</feature>
<dbReference type="PRINTS" id="PR01775">
    <property type="entry name" value="GLFROXRDTASE"/>
</dbReference>
<reference evidence="5 6" key="1">
    <citation type="submission" date="2018-10" db="EMBL/GenBank/DDBJ databases">
        <title>Dokdonia luteus sp. nov., isolated from sea water.</title>
        <authorList>
            <person name="Zhou L.Y."/>
            <person name="Du Z.J."/>
        </authorList>
    </citation>
    <scope>NUCLEOTIDE SEQUENCE [LARGE SCALE GENOMIC DNA]</scope>
    <source>
        <strain evidence="5 6">SH27</strain>
    </source>
</reference>
<evidence type="ECO:0000256" key="2">
    <source>
        <dbReference type="SAM" id="SignalP"/>
    </source>
</evidence>
<keyword evidence="6" id="KW-1185">Reference proteome</keyword>
<dbReference type="InterPro" id="IPR000683">
    <property type="entry name" value="Gfo/Idh/MocA-like_OxRdtase_N"/>
</dbReference>
<dbReference type="InterPro" id="IPR050463">
    <property type="entry name" value="Gfo/Idh/MocA_oxidrdct_glycsds"/>
</dbReference>
<dbReference type="PANTHER" id="PTHR43818">
    <property type="entry name" value="BCDNA.GH03377"/>
    <property type="match status" value="1"/>
</dbReference>
<dbReference type="AlphaFoldDB" id="A0A3M0FUM3"/>
<dbReference type="SUPFAM" id="SSF55347">
    <property type="entry name" value="Glyceraldehyde-3-phosphate dehydrogenase-like, C-terminal domain"/>
    <property type="match status" value="1"/>
</dbReference>
<organism evidence="5 6">
    <name type="scientific">Dokdonia sinensis</name>
    <dbReference type="NCBI Taxonomy" id="2479847"/>
    <lineage>
        <taxon>Bacteria</taxon>
        <taxon>Pseudomonadati</taxon>
        <taxon>Bacteroidota</taxon>
        <taxon>Flavobacteriia</taxon>
        <taxon>Flavobacteriales</taxon>
        <taxon>Flavobacteriaceae</taxon>
        <taxon>Dokdonia</taxon>
    </lineage>
</organism>
<dbReference type="Proteomes" id="UP000281985">
    <property type="component" value="Unassembled WGS sequence"/>
</dbReference>
<dbReference type="InterPro" id="IPR008354">
    <property type="entry name" value="Glc-Fru_OxRdtase_bac"/>
</dbReference>
<dbReference type="InterPro" id="IPR036291">
    <property type="entry name" value="NAD(P)-bd_dom_sf"/>
</dbReference>
<dbReference type="GO" id="GO:0016491">
    <property type="term" value="F:oxidoreductase activity"/>
    <property type="evidence" value="ECO:0007669"/>
    <property type="project" value="UniProtKB-KW"/>
</dbReference>
<sequence length="371" mass="39932">MKPITRRKFSSNIAKGAAAIALTSNIPMAYACTPQNKKSLGIALVGLGSYSNGQLGPGLLKTKHCHLAGIVTGSPEKVPQWKEKYNIPDKNCYSYEDFDTIEDNKDIDIVYVVLPNAMHADFCIRAAKAGKHVICEKPMAVSVAECDAIINACADANVALGVGYRMQSEPSTDRFKEMIATRKYGKPHVVTADAGYVSRGNPDQWRLDKSLAGGGALLNMGVYAIQGIIYAAQELPISVTAQEFSTDPSYYNDTDETITAQFKFASGTVGSIITSHNAKGDRIFASCENGWIELDKAHSYGVIRGKTSDGTVIDSGPQSQQALQMDDFALHILKGAVNKAPGSMGKRDMIICEAIYESIAQGGKEIMLTLS</sequence>
<dbReference type="InterPro" id="IPR055170">
    <property type="entry name" value="GFO_IDH_MocA-like_dom"/>
</dbReference>
<dbReference type="EMBL" id="REFV01000020">
    <property type="protein sequence ID" value="RMB56208.1"/>
    <property type="molecule type" value="Genomic_DNA"/>
</dbReference>
<dbReference type="GO" id="GO:0000166">
    <property type="term" value="F:nucleotide binding"/>
    <property type="evidence" value="ECO:0007669"/>
    <property type="project" value="InterPro"/>
</dbReference>
<evidence type="ECO:0000313" key="5">
    <source>
        <dbReference type="EMBL" id="RMB56208.1"/>
    </source>
</evidence>
<keyword evidence="2" id="KW-0732">Signal</keyword>
<feature type="chain" id="PRO_5018150185" evidence="2">
    <location>
        <begin position="32"/>
        <end position="371"/>
    </location>
</feature>
<accession>A0A3M0FUM3</accession>
<dbReference type="PROSITE" id="PS51318">
    <property type="entry name" value="TAT"/>
    <property type="match status" value="1"/>
</dbReference>
<protein>
    <submittedName>
        <fullName evidence="5">Gfo/Idh/MocA family oxidoreductase</fullName>
    </submittedName>
</protein>
<dbReference type="PANTHER" id="PTHR43818:SF11">
    <property type="entry name" value="BCDNA.GH03377"/>
    <property type="match status" value="1"/>
</dbReference>
<comment type="caution">
    <text evidence="5">The sequence shown here is derived from an EMBL/GenBank/DDBJ whole genome shotgun (WGS) entry which is preliminary data.</text>
</comment>